<dbReference type="InterPro" id="IPR014710">
    <property type="entry name" value="RmlC-like_jellyroll"/>
</dbReference>
<dbReference type="GO" id="GO:0043565">
    <property type="term" value="F:sequence-specific DNA binding"/>
    <property type="evidence" value="ECO:0007669"/>
    <property type="project" value="InterPro"/>
</dbReference>
<dbReference type="InterPro" id="IPR018062">
    <property type="entry name" value="HTH_AraC-typ_CS"/>
</dbReference>
<dbReference type="InterPro" id="IPR050204">
    <property type="entry name" value="AraC_XylS_family_regulators"/>
</dbReference>
<dbReference type="Proteomes" id="UP000293852">
    <property type="component" value="Unassembled WGS sequence"/>
</dbReference>
<protein>
    <submittedName>
        <fullName evidence="7">AraC-like DNA-binding protein</fullName>
    </submittedName>
</protein>
<comment type="caution">
    <text evidence="7">The sequence shown here is derived from an EMBL/GenBank/DDBJ whole genome shotgun (WGS) entry which is preliminary data.</text>
</comment>
<evidence type="ECO:0000256" key="4">
    <source>
        <dbReference type="ARBA" id="ARBA00023163"/>
    </source>
</evidence>
<dbReference type="InterPro" id="IPR003313">
    <property type="entry name" value="AraC-bd"/>
</dbReference>
<evidence type="ECO:0000256" key="2">
    <source>
        <dbReference type="ARBA" id="ARBA00023125"/>
    </source>
</evidence>
<proteinExistence type="predicted"/>
<dbReference type="PANTHER" id="PTHR46796:SF6">
    <property type="entry name" value="ARAC SUBFAMILY"/>
    <property type="match status" value="1"/>
</dbReference>
<feature type="domain" description="HTH araC/xylS-type" evidence="6">
    <location>
        <begin position="234"/>
        <end position="334"/>
    </location>
</feature>
<keyword evidence="1" id="KW-0805">Transcription regulation</keyword>
<gene>
    <name evidence="7" type="ORF">EV386_2229</name>
</gene>
<evidence type="ECO:0000313" key="8">
    <source>
        <dbReference type="Proteomes" id="UP000293852"/>
    </source>
</evidence>
<evidence type="ECO:0000256" key="5">
    <source>
        <dbReference type="SAM" id="MobiDB-lite"/>
    </source>
</evidence>
<sequence>MTAQPSQIAPPLSAHARERDRVSCPSIYATTQPGGKRMIRTLAGAEGLATFGADTVRRADRARFKWRYICARYGPLDIGLAQFTPHTRQTPGDNFGHDHPVSRLMITLEGTQTVTVTGHELVMAPGAGILIPGDVPASYEASSVAARLHVDIAADHPGFAPLLKNAHCGYWPPKTPLLIALSAFVGTLLRRSDHTQTWADRTAVRSTLEAMICATISSAPPVLSGEEQVLGHRQQALQYIRTHHADPALTPGSVAQGLGMSVRTLQRAFAGDKNVSQWIADFRLESGLAFLRDPNFADLTLPEIATRAGFGSTVALRRGVLAATGLPPSAYRERHVGAARAAEAQRRADGGGVSYLPPAHPGPFPPVRLGGAMLGVGTDALSQTVSLAEARPS</sequence>
<dbReference type="SMART" id="SM00342">
    <property type="entry name" value="HTH_ARAC"/>
    <property type="match status" value="1"/>
</dbReference>
<evidence type="ECO:0000313" key="7">
    <source>
        <dbReference type="EMBL" id="RZS61915.1"/>
    </source>
</evidence>
<dbReference type="Gene3D" id="2.60.120.10">
    <property type="entry name" value="Jelly Rolls"/>
    <property type="match status" value="1"/>
</dbReference>
<dbReference type="EMBL" id="SGWX01000001">
    <property type="protein sequence ID" value="RZS61915.1"/>
    <property type="molecule type" value="Genomic_DNA"/>
</dbReference>
<keyword evidence="8" id="KW-1185">Reference proteome</keyword>
<dbReference type="Pfam" id="PF12833">
    <property type="entry name" value="HTH_18"/>
    <property type="match status" value="1"/>
</dbReference>
<keyword evidence="4" id="KW-0804">Transcription</keyword>
<dbReference type="PROSITE" id="PS01124">
    <property type="entry name" value="HTH_ARAC_FAMILY_2"/>
    <property type="match status" value="1"/>
</dbReference>
<name>A0A4Q7M231_9MICO</name>
<dbReference type="GO" id="GO:0003700">
    <property type="term" value="F:DNA-binding transcription factor activity"/>
    <property type="evidence" value="ECO:0007669"/>
    <property type="project" value="InterPro"/>
</dbReference>
<keyword evidence="2 7" id="KW-0238">DNA-binding</keyword>
<accession>A0A4Q7M231</accession>
<dbReference type="SUPFAM" id="SSF46689">
    <property type="entry name" value="Homeodomain-like"/>
    <property type="match status" value="1"/>
</dbReference>
<dbReference type="InterPro" id="IPR009057">
    <property type="entry name" value="Homeodomain-like_sf"/>
</dbReference>
<dbReference type="Pfam" id="PF02311">
    <property type="entry name" value="AraC_binding"/>
    <property type="match status" value="1"/>
</dbReference>
<dbReference type="InterPro" id="IPR018060">
    <property type="entry name" value="HTH_AraC"/>
</dbReference>
<evidence type="ECO:0000256" key="1">
    <source>
        <dbReference type="ARBA" id="ARBA00023015"/>
    </source>
</evidence>
<evidence type="ECO:0000259" key="6">
    <source>
        <dbReference type="PROSITE" id="PS01124"/>
    </source>
</evidence>
<dbReference type="PROSITE" id="PS00041">
    <property type="entry name" value="HTH_ARAC_FAMILY_1"/>
    <property type="match status" value="1"/>
</dbReference>
<reference evidence="7 8" key="1">
    <citation type="submission" date="2019-02" db="EMBL/GenBank/DDBJ databases">
        <title>Sequencing the genomes of 1000 actinobacteria strains.</title>
        <authorList>
            <person name="Klenk H.-P."/>
        </authorList>
    </citation>
    <scope>NUCLEOTIDE SEQUENCE [LARGE SCALE GENOMIC DNA]</scope>
    <source>
        <strain evidence="7 8">DSM 16932</strain>
    </source>
</reference>
<organism evidence="7 8">
    <name type="scientific">Xylanimonas ulmi</name>
    <dbReference type="NCBI Taxonomy" id="228973"/>
    <lineage>
        <taxon>Bacteria</taxon>
        <taxon>Bacillati</taxon>
        <taxon>Actinomycetota</taxon>
        <taxon>Actinomycetes</taxon>
        <taxon>Micrococcales</taxon>
        <taxon>Promicromonosporaceae</taxon>
        <taxon>Xylanimonas</taxon>
    </lineage>
</organism>
<keyword evidence="3" id="KW-0010">Activator</keyword>
<dbReference type="PANTHER" id="PTHR46796">
    <property type="entry name" value="HTH-TYPE TRANSCRIPTIONAL ACTIVATOR RHAS-RELATED"/>
    <property type="match status" value="1"/>
</dbReference>
<dbReference type="AlphaFoldDB" id="A0A4Q7M231"/>
<dbReference type="InterPro" id="IPR037923">
    <property type="entry name" value="HTH-like"/>
</dbReference>
<feature type="region of interest" description="Disordered" evidence="5">
    <location>
        <begin position="1"/>
        <end position="23"/>
    </location>
</feature>
<dbReference type="SUPFAM" id="SSF51215">
    <property type="entry name" value="Regulatory protein AraC"/>
    <property type="match status" value="1"/>
</dbReference>
<evidence type="ECO:0000256" key="3">
    <source>
        <dbReference type="ARBA" id="ARBA00023159"/>
    </source>
</evidence>
<dbReference type="Gene3D" id="1.10.10.60">
    <property type="entry name" value="Homeodomain-like"/>
    <property type="match status" value="1"/>
</dbReference>